<feature type="region of interest" description="Disordered" evidence="1">
    <location>
        <begin position="1349"/>
        <end position="1411"/>
    </location>
</feature>
<feature type="compositionally biased region" description="Basic and acidic residues" evidence="1">
    <location>
        <begin position="421"/>
        <end position="432"/>
    </location>
</feature>
<organism evidence="2 3">
    <name type="scientific">Schizophyllum amplum</name>
    <dbReference type="NCBI Taxonomy" id="97359"/>
    <lineage>
        <taxon>Eukaryota</taxon>
        <taxon>Fungi</taxon>
        <taxon>Dikarya</taxon>
        <taxon>Basidiomycota</taxon>
        <taxon>Agaricomycotina</taxon>
        <taxon>Agaricomycetes</taxon>
        <taxon>Agaricomycetidae</taxon>
        <taxon>Agaricales</taxon>
        <taxon>Schizophyllaceae</taxon>
        <taxon>Schizophyllum</taxon>
    </lineage>
</organism>
<feature type="compositionally biased region" description="Polar residues" evidence="1">
    <location>
        <begin position="1115"/>
        <end position="1125"/>
    </location>
</feature>
<evidence type="ECO:0000313" key="3">
    <source>
        <dbReference type="Proteomes" id="UP000320762"/>
    </source>
</evidence>
<comment type="caution">
    <text evidence="2">The sequence shown here is derived from an EMBL/GenBank/DDBJ whole genome shotgun (WGS) entry which is preliminary data.</text>
</comment>
<proteinExistence type="predicted"/>
<feature type="region of interest" description="Disordered" evidence="1">
    <location>
        <begin position="124"/>
        <end position="253"/>
    </location>
</feature>
<feature type="compositionally biased region" description="Low complexity" evidence="1">
    <location>
        <begin position="48"/>
        <end position="67"/>
    </location>
</feature>
<feature type="region of interest" description="Disordered" evidence="1">
    <location>
        <begin position="804"/>
        <end position="952"/>
    </location>
</feature>
<feature type="region of interest" description="Disordered" evidence="1">
    <location>
        <begin position="275"/>
        <end position="310"/>
    </location>
</feature>
<feature type="compositionally biased region" description="Basic and acidic residues" evidence="1">
    <location>
        <begin position="601"/>
        <end position="640"/>
    </location>
</feature>
<feature type="compositionally biased region" description="Polar residues" evidence="1">
    <location>
        <begin position="400"/>
        <end position="412"/>
    </location>
</feature>
<dbReference type="EMBL" id="VDMD01000023">
    <property type="protein sequence ID" value="TRM60113.1"/>
    <property type="molecule type" value="Genomic_DNA"/>
</dbReference>
<feature type="compositionally biased region" description="Polar residues" evidence="1">
    <location>
        <begin position="1"/>
        <end position="36"/>
    </location>
</feature>
<dbReference type="OrthoDB" id="2504896at2759"/>
<feature type="compositionally biased region" description="Basic and acidic residues" evidence="1">
    <location>
        <begin position="1273"/>
        <end position="1288"/>
    </location>
</feature>
<feature type="compositionally biased region" description="Polar residues" evidence="1">
    <location>
        <begin position="155"/>
        <end position="180"/>
    </location>
</feature>
<feature type="compositionally biased region" description="Basic and acidic residues" evidence="1">
    <location>
        <begin position="520"/>
        <end position="529"/>
    </location>
</feature>
<feature type="compositionally biased region" description="Low complexity" evidence="1">
    <location>
        <begin position="1559"/>
        <end position="1568"/>
    </location>
</feature>
<dbReference type="Proteomes" id="UP000320762">
    <property type="component" value="Unassembled WGS sequence"/>
</dbReference>
<feature type="region of interest" description="Disordered" evidence="1">
    <location>
        <begin position="1487"/>
        <end position="1522"/>
    </location>
</feature>
<name>A0A550C5N1_9AGAR</name>
<feature type="compositionally biased region" description="Low complexity" evidence="1">
    <location>
        <begin position="94"/>
        <end position="105"/>
    </location>
</feature>
<feature type="compositionally biased region" description="Low complexity" evidence="1">
    <location>
        <begin position="185"/>
        <end position="197"/>
    </location>
</feature>
<evidence type="ECO:0000313" key="2">
    <source>
        <dbReference type="EMBL" id="TRM60113.1"/>
    </source>
</evidence>
<feature type="region of interest" description="Disordered" evidence="1">
    <location>
        <begin position="601"/>
        <end position="786"/>
    </location>
</feature>
<feature type="region of interest" description="Disordered" evidence="1">
    <location>
        <begin position="1095"/>
        <end position="1296"/>
    </location>
</feature>
<feature type="region of interest" description="Disordered" evidence="1">
    <location>
        <begin position="1537"/>
        <end position="1584"/>
    </location>
</feature>
<accession>A0A550C5N1</accession>
<feature type="compositionally biased region" description="Low complexity" evidence="1">
    <location>
        <begin position="886"/>
        <end position="901"/>
    </location>
</feature>
<feature type="compositionally biased region" description="Basic and acidic residues" evidence="1">
    <location>
        <begin position="837"/>
        <end position="848"/>
    </location>
</feature>
<protein>
    <submittedName>
        <fullName evidence="2">Uncharacterized protein</fullName>
    </submittedName>
</protein>
<sequence length="1584" mass="169218">MASTDTQAPVASQSTDVANNESASLTGPAKESTSAGQRDDIKPPATPDAPAVDPAPEAAPAAVDKPPANAPEPAAPSPATPARPSLVPLGGGTSTSHASSTPTSAHPKKFSTVNINKTFWKQTVAPPGAASTSSPSSTSKPSNGGAGVIARPAVQTATSHSRLVTAKLTATAQPSITTGPGWSRPGSAAPSHASTAPSPIPQPPHGAQPTPGVPPISTSGAPALPHAGKVIQPQPRSVVAPKDGLPGGKAPVWGNVKRANEASLGTNDFPTAAEVAQATKPQRAPSRDKKPSTPAETAAATVAKQEADTFRGVHLNPNAHHWDEMEEGDDDFLGGVIEFGDGRQYKVEATTEDKPPGADGLPHVSKEERFADDFDRSWPRSATGTAISPAISTREGLPATSPTAPHLQSPTDASRVLFNERSNRLEPFDRGNHNFRQGPHPNNKFGPGGGRDNVQLLHRSDSQFGKPHPPPGGPVSPSQGAWGHDRPRMGDSGPPPSQPPGQHDRGRRFSSNMGPPPVPSDRRPSREGRQLPPHMMAGAGDAPASPRPPSRRRPSSQASVRPTRESLLVSPALSHTSVVAKSPELTAAIAAASPVDLDEARKDLMHSAAERARQRRLEEEAERQRQRERALQKAAELEARMKRRKRLRRRLRQSKRLRRGQNQRRRPRQMSAEADAFIRNAIDGAPPSKSPEMSPRSPVIGRQRLTRPPSFRGPGSTRPDILRPGSLRRTSTSSSVAPIIPETPADKVDTWRRKHDPAPPPFTHAHSRPPIPDFTPPTPKPPAPTLPAVVLDHAQLATQPDEVVEEFDFTDMGRFVGAPEPTEPPIPEAPAEEEEPEQKPRRPFEEQRPPLPPTKSDAADTWRRPVLPSAAEKIPQPESEAKEQSEVSPAPAPRAAAESSPVTPPRMPLQHEGQMQTPNHQMHKTPSRELRNRAFAEAPISSLNDAMSRIRGAIDVQPREQEHTPHRALAAPPQILKPPKERWVPPALRAHSFDHEPREVFDVTATEPPRSPKPAWNNYHIKLPKQTQVLPLVPKKVLLAFSKASSMRLDVLSLEGLSRKEFCVEEVLFKQPMERGKPRRPRVYLPKATFRGAPIIRPPQVKKSASMLKPGDPDSASTWRRSVPSTPAGEKPPQLDTTSRSPPPQASAGEAVASLPSPASRMDPDSAARLRSQPKMPAGSGVAFYKDGSEPAAAPPAVTFTVTSELEASKSTALPPPSLVNGRSHVGTSPEFALPSLIAPGKADSKSSPESTDRGPVTPPQASPWHSGKSRLPVKESPARAPDPEHLKAVWSQPANNGLHPINSLEGIADDLQLPFTLQEVKSEDGATPPPSIQPTPSRMSLHDVTRAFQTVPSSSSSSTPQQSSISPPSTASPITRTPSSFSSFTPAPQQNQQQQQHMRPPGYLPYGSPMMSPSPAPVMYAMGNPMAPRPMPNGTPAPQPQPMYGQPVWMPVGPQPAPSPMMRPCLPYPMMAYGPPTTPGAPTMYPAQMQGAPQPQPQPQPQPVGAGRGRGIPPPNGMYQNSPVMMHAPPVMQMPSSPYMSMAHPQGPPGRGGHHPHQGPAGQPGHGPYSGMLPPAAYPRATW</sequence>
<feature type="region of interest" description="Disordered" evidence="1">
    <location>
        <begin position="372"/>
        <end position="584"/>
    </location>
</feature>
<evidence type="ECO:0000256" key="1">
    <source>
        <dbReference type="SAM" id="MobiDB-lite"/>
    </source>
</evidence>
<reference evidence="2 3" key="1">
    <citation type="journal article" date="2019" name="New Phytol.">
        <title>Comparative genomics reveals unique wood-decay strategies and fruiting body development in the Schizophyllaceae.</title>
        <authorList>
            <person name="Almasi E."/>
            <person name="Sahu N."/>
            <person name="Krizsan K."/>
            <person name="Balint B."/>
            <person name="Kovacs G.M."/>
            <person name="Kiss B."/>
            <person name="Cseklye J."/>
            <person name="Drula E."/>
            <person name="Henrissat B."/>
            <person name="Nagy I."/>
            <person name="Chovatia M."/>
            <person name="Adam C."/>
            <person name="LaButti K."/>
            <person name="Lipzen A."/>
            <person name="Riley R."/>
            <person name="Grigoriev I.V."/>
            <person name="Nagy L.G."/>
        </authorList>
    </citation>
    <scope>NUCLEOTIDE SEQUENCE [LARGE SCALE GENOMIC DNA]</scope>
    <source>
        <strain evidence="2 3">NL-1724</strain>
    </source>
</reference>
<feature type="compositionally biased region" description="Basic and acidic residues" evidence="1">
    <location>
        <begin position="1243"/>
        <end position="1253"/>
    </location>
</feature>
<feature type="compositionally biased region" description="Polar residues" evidence="1">
    <location>
        <begin position="1200"/>
        <end position="1212"/>
    </location>
</feature>
<feature type="compositionally biased region" description="Basic residues" evidence="1">
    <location>
        <begin position="641"/>
        <end position="668"/>
    </location>
</feature>
<gene>
    <name evidence="2" type="ORF">BD626DRAFT_585207</name>
</gene>
<feature type="compositionally biased region" description="Low complexity" evidence="1">
    <location>
        <begin position="124"/>
        <end position="143"/>
    </location>
</feature>
<feature type="compositionally biased region" description="Low complexity" evidence="1">
    <location>
        <begin position="1353"/>
        <end position="1397"/>
    </location>
</feature>
<feature type="compositionally biased region" description="Pro residues" evidence="1">
    <location>
        <begin position="769"/>
        <end position="785"/>
    </location>
</feature>
<feature type="compositionally biased region" description="Pro residues" evidence="1">
    <location>
        <begin position="68"/>
        <end position="81"/>
    </location>
</feature>
<feature type="region of interest" description="Disordered" evidence="1">
    <location>
        <begin position="1"/>
        <end position="110"/>
    </location>
</feature>
<feature type="compositionally biased region" description="Pro residues" evidence="1">
    <location>
        <begin position="198"/>
        <end position="214"/>
    </location>
</feature>
<keyword evidence="3" id="KW-1185">Reference proteome</keyword>